<keyword evidence="5" id="KW-1185">Reference proteome</keyword>
<sequence>MPTTYSEDIDSLIFYGYPEEDPEDFLRDFQRYVVASQINVALEADQAAGRAEVLDNLGVANLTAVRALAVGNEDGQVGSLNTAGEFQESMSRTNKTLDNNKKSAGRRAEDNAIRCFLNDLLRKNPNNQPEDDYDYDPVDDILDSLTALTLNSVINTAIKRAVKKLSSKQKCFNCGRSGHNSCKCSWKKEKKSKSKGKVNLATVDSNSDSDFSSNSLSSNSSDSDTSSSDSSDSESDITVNIAKAKKSKAEV</sequence>
<dbReference type="GO" id="GO:0003676">
    <property type="term" value="F:nucleic acid binding"/>
    <property type="evidence" value="ECO:0007669"/>
    <property type="project" value="InterPro"/>
</dbReference>
<evidence type="ECO:0000313" key="4">
    <source>
        <dbReference type="EMBL" id="GBB95435.1"/>
    </source>
</evidence>
<feature type="region of interest" description="Disordered" evidence="2">
    <location>
        <begin position="192"/>
        <end position="251"/>
    </location>
</feature>
<accession>A0A2Z6R0I9</accession>
<evidence type="ECO:0000256" key="1">
    <source>
        <dbReference type="PROSITE-ProRule" id="PRU00047"/>
    </source>
</evidence>
<keyword evidence="1" id="KW-0862">Zinc</keyword>
<organism evidence="4 5">
    <name type="scientific">Rhizophagus clarus</name>
    <dbReference type="NCBI Taxonomy" id="94130"/>
    <lineage>
        <taxon>Eukaryota</taxon>
        <taxon>Fungi</taxon>
        <taxon>Fungi incertae sedis</taxon>
        <taxon>Mucoromycota</taxon>
        <taxon>Glomeromycotina</taxon>
        <taxon>Glomeromycetes</taxon>
        <taxon>Glomerales</taxon>
        <taxon>Glomeraceae</taxon>
        <taxon>Rhizophagus</taxon>
    </lineage>
</organism>
<gene>
    <name evidence="4" type="ORF">RclHR1_25330003</name>
</gene>
<keyword evidence="1" id="KW-0479">Metal-binding</keyword>
<feature type="domain" description="CCHC-type" evidence="3">
    <location>
        <begin position="170"/>
        <end position="184"/>
    </location>
</feature>
<evidence type="ECO:0000259" key="3">
    <source>
        <dbReference type="PROSITE" id="PS50158"/>
    </source>
</evidence>
<dbReference type="Proteomes" id="UP000247702">
    <property type="component" value="Unassembled WGS sequence"/>
</dbReference>
<proteinExistence type="predicted"/>
<protein>
    <recommendedName>
        <fullName evidence="3">CCHC-type domain-containing protein</fullName>
    </recommendedName>
</protein>
<dbReference type="GO" id="GO:0008270">
    <property type="term" value="F:zinc ion binding"/>
    <property type="evidence" value="ECO:0007669"/>
    <property type="project" value="UniProtKB-KW"/>
</dbReference>
<dbReference type="EMBL" id="BEXD01001706">
    <property type="protein sequence ID" value="GBB95435.1"/>
    <property type="molecule type" value="Genomic_DNA"/>
</dbReference>
<dbReference type="InterPro" id="IPR001878">
    <property type="entry name" value="Znf_CCHC"/>
</dbReference>
<evidence type="ECO:0000256" key="2">
    <source>
        <dbReference type="SAM" id="MobiDB-lite"/>
    </source>
</evidence>
<keyword evidence="1" id="KW-0863">Zinc-finger</keyword>
<name>A0A2Z6R0I9_9GLOM</name>
<dbReference type="AlphaFoldDB" id="A0A2Z6R0I9"/>
<reference evidence="4 5" key="1">
    <citation type="submission" date="2017-11" db="EMBL/GenBank/DDBJ databases">
        <title>The genome of Rhizophagus clarus HR1 reveals common genetic basis of auxotrophy among arbuscular mycorrhizal fungi.</title>
        <authorList>
            <person name="Kobayashi Y."/>
        </authorList>
    </citation>
    <scope>NUCLEOTIDE SEQUENCE [LARGE SCALE GENOMIC DNA]</scope>
    <source>
        <strain evidence="4 5">HR1</strain>
    </source>
</reference>
<evidence type="ECO:0000313" key="5">
    <source>
        <dbReference type="Proteomes" id="UP000247702"/>
    </source>
</evidence>
<feature type="compositionally biased region" description="Low complexity" evidence="2">
    <location>
        <begin position="204"/>
        <end position="230"/>
    </location>
</feature>
<dbReference type="PROSITE" id="PS50158">
    <property type="entry name" value="ZF_CCHC"/>
    <property type="match status" value="1"/>
</dbReference>
<comment type="caution">
    <text evidence="4">The sequence shown here is derived from an EMBL/GenBank/DDBJ whole genome shotgun (WGS) entry which is preliminary data.</text>
</comment>